<dbReference type="Proteomes" id="UP000175684">
    <property type="component" value="Unassembled WGS sequence"/>
</dbReference>
<accession>A0A0G9M871</accession>
<protein>
    <submittedName>
        <fullName evidence="1">Uncharacterized protein</fullName>
    </submittedName>
</protein>
<gene>
    <name evidence="1" type="ORF">BBK15_08575</name>
</gene>
<dbReference type="EMBL" id="MAXD01000009">
    <property type="protein sequence ID" value="OFA33881.1"/>
    <property type="molecule type" value="Genomic_DNA"/>
</dbReference>
<sequence length="81" mass="8999">MHKIDNFKGLFLHKTDDFCHSQKQGTGPPPYLSPPTASTAVVPGEAFGEEGQGFVRLSYAGDADELRKGLRRMCDFAERNR</sequence>
<dbReference type="InterPro" id="IPR015424">
    <property type="entry name" value="PyrdxlP-dep_Trfase"/>
</dbReference>
<comment type="caution">
    <text evidence="1">The sequence shown here is derived from an EMBL/GenBank/DDBJ whole genome shotgun (WGS) entry which is preliminary data.</text>
</comment>
<dbReference type="Gene3D" id="3.90.1150.10">
    <property type="entry name" value="Aspartate Aminotransferase, domain 1"/>
    <property type="match status" value="1"/>
</dbReference>
<evidence type="ECO:0000313" key="2">
    <source>
        <dbReference type="Proteomes" id="UP000175684"/>
    </source>
</evidence>
<dbReference type="InterPro" id="IPR015422">
    <property type="entry name" value="PyrdxlP-dep_Trfase_small"/>
</dbReference>
<dbReference type="PATRIC" id="fig|1680.7.peg.1811"/>
<reference evidence="1 2" key="1">
    <citation type="submission" date="2016-07" db="EMBL/GenBank/DDBJ databases">
        <title>Draft Genome Sequence of Bifidobacterium adolescentis strain Km 4.</title>
        <authorList>
            <person name="Danilenko V.N."/>
        </authorList>
    </citation>
    <scope>NUCLEOTIDE SEQUENCE [LARGE SCALE GENOMIC DNA]</scope>
    <source>
        <strain evidence="1 2">Km 4</strain>
    </source>
</reference>
<proteinExistence type="predicted"/>
<dbReference type="AlphaFoldDB" id="A0A0G9M871"/>
<name>A0A0G9M871_BIFAD</name>
<organism evidence="1 2">
    <name type="scientific">Bifidobacterium adolescentis</name>
    <dbReference type="NCBI Taxonomy" id="1680"/>
    <lineage>
        <taxon>Bacteria</taxon>
        <taxon>Bacillati</taxon>
        <taxon>Actinomycetota</taxon>
        <taxon>Actinomycetes</taxon>
        <taxon>Bifidobacteriales</taxon>
        <taxon>Bifidobacteriaceae</taxon>
        <taxon>Bifidobacterium</taxon>
    </lineage>
</organism>
<evidence type="ECO:0000313" key="1">
    <source>
        <dbReference type="EMBL" id="OFA33881.1"/>
    </source>
</evidence>
<dbReference type="SUPFAM" id="SSF53383">
    <property type="entry name" value="PLP-dependent transferases"/>
    <property type="match status" value="1"/>
</dbReference>